<feature type="compositionally biased region" description="Basic and acidic residues" evidence="1">
    <location>
        <begin position="124"/>
        <end position="134"/>
    </location>
</feature>
<organism evidence="2 3">
    <name type="scientific">Hibiscus sabdariffa</name>
    <name type="common">roselle</name>
    <dbReference type="NCBI Taxonomy" id="183260"/>
    <lineage>
        <taxon>Eukaryota</taxon>
        <taxon>Viridiplantae</taxon>
        <taxon>Streptophyta</taxon>
        <taxon>Embryophyta</taxon>
        <taxon>Tracheophyta</taxon>
        <taxon>Spermatophyta</taxon>
        <taxon>Magnoliopsida</taxon>
        <taxon>eudicotyledons</taxon>
        <taxon>Gunneridae</taxon>
        <taxon>Pentapetalae</taxon>
        <taxon>rosids</taxon>
        <taxon>malvids</taxon>
        <taxon>Malvales</taxon>
        <taxon>Malvaceae</taxon>
        <taxon>Malvoideae</taxon>
        <taxon>Hibiscus</taxon>
    </lineage>
</organism>
<evidence type="ECO:0000313" key="2">
    <source>
        <dbReference type="EMBL" id="KAK9034858.1"/>
    </source>
</evidence>
<feature type="region of interest" description="Disordered" evidence="1">
    <location>
        <begin position="151"/>
        <end position="189"/>
    </location>
</feature>
<evidence type="ECO:0000313" key="3">
    <source>
        <dbReference type="Proteomes" id="UP001396334"/>
    </source>
</evidence>
<dbReference type="Proteomes" id="UP001396334">
    <property type="component" value="Unassembled WGS sequence"/>
</dbReference>
<feature type="compositionally biased region" description="Low complexity" evidence="1">
    <location>
        <begin position="176"/>
        <end position="185"/>
    </location>
</feature>
<proteinExistence type="predicted"/>
<feature type="region of interest" description="Disordered" evidence="1">
    <location>
        <begin position="309"/>
        <end position="386"/>
    </location>
</feature>
<sequence>MEFVQLGMACTELPLRMCLGGNLVGNPLKYEGGTVINWGIDPDVVSHGDLCKMVEEAGEAPLSLPATSIETGEGYNRNNIVDDGKDVSESHVVDEGLSNINNGVGPSEVNSEERVEANINEKFQSSEEHSRGPEEQIPPTAKDLEDLLQKTKRRSDSTKNQEKGEGNGSGSETDYLDSSDLGSYGSDDDGEVVCKKSKKDYFDPSDKVPSFQLGMIFENSKQFKAALIKYAIAKRRARELAKEEINGNYKYEFKRLFDYANALRRADTDGTIDLLSNEGNTSESIAQAPVHSVVEDNVFDVPITCSTSIPDVPSSRTTAPTPSTPPVPTEEPPTSHCSTEPIIPPAPTKEPPTPHCSIEPCIHPAPTSATTHHASTAHVPSNKKGK</sequence>
<feature type="compositionally biased region" description="Low complexity" evidence="1">
    <location>
        <begin position="332"/>
        <end position="341"/>
    </location>
</feature>
<comment type="caution">
    <text evidence="2">The sequence shown here is derived from an EMBL/GenBank/DDBJ whole genome shotgun (WGS) entry which is preliminary data.</text>
</comment>
<accession>A0ABR2TBH0</accession>
<feature type="region of interest" description="Disordered" evidence="1">
    <location>
        <begin position="122"/>
        <end position="141"/>
    </location>
</feature>
<gene>
    <name evidence="2" type="ORF">V6N11_076914</name>
</gene>
<name>A0ABR2TBH0_9ROSI</name>
<feature type="compositionally biased region" description="Basic and acidic residues" evidence="1">
    <location>
        <begin position="151"/>
        <end position="165"/>
    </location>
</feature>
<feature type="compositionally biased region" description="Low complexity" evidence="1">
    <location>
        <begin position="364"/>
        <end position="378"/>
    </location>
</feature>
<reference evidence="2 3" key="1">
    <citation type="journal article" date="2024" name="G3 (Bethesda)">
        <title>Genome assembly of Hibiscus sabdariffa L. provides insights into metabolisms of medicinal natural products.</title>
        <authorList>
            <person name="Kim T."/>
        </authorList>
    </citation>
    <scope>NUCLEOTIDE SEQUENCE [LARGE SCALE GENOMIC DNA]</scope>
    <source>
        <strain evidence="2">TK-2024</strain>
        <tissue evidence="2">Old leaves</tissue>
    </source>
</reference>
<protein>
    <submittedName>
        <fullName evidence="2">Uncharacterized protein</fullName>
    </submittedName>
</protein>
<feature type="compositionally biased region" description="Low complexity" evidence="1">
    <location>
        <begin position="312"/>
        <end position="321"/>
    </location>
</feature>
<feature type="compositionally biased region" description="Pro residues" evidence="1">
    <location>
        <begin position="322"/>
        <end position="331"/>
    </location>
</feature>
<dbReference type="EMBL" id="JBBPBN010000006">
    <property type="protein sequence ID" value="KAK9034858.1"/>
    <property type="molecule type" value="Genomic_DNA"/>
</dbReference>
<evidence type="ECO:0000256" key="1">
    <source>
        <dbReference type="SAM" id="MobiDB-lite"/>
    </source>
</evidence>
<keyword evidence="3" id="KW-1185">Reference proteome</keyword>
<feature type="compositionally biased region" description="Pro residues" evidence="1">
    <location>
        <begin position="342"/>
        <end position="354"/>
    </location>
</feature>